<dbReference type="PANTHER" id="PTHR15196">
    <property type="entry name" value="CILIARY NEUROTROPHIC FACTOR"/>
    <property type="match status" value="1"/>
</dbReference>
<name>A0A9Q1EWV9_SYNKA</name>
<evidence type="ECO:0000256" key="5">
    <source>
        <dbReference type="ARBA" id="ARBA00022473"/>
    </source>
</evidence>
<keyword evidence="11" id="KW-0339">Growth factor</keyword>
<evidence type="ECO:0000256" key="1">
    <source>
        <dbReference type="ARBA" id="ARBA00004496"/>
    </source>
</evidence>
<dbReference type="SUPFAM" id="SSF47266">
    <property type="entry name" value="4-helical cytokines"/>
    <property type="match status" value="1"/>
</dbReference>
<feature type="signal peptide" evidence="13">
    <location>
        <begin position="1"/>
        <end position="26"/>
    </location>
</feature>
<evidence type="ECO:0000256" key="8">
    <source>
        <dbReference type="ARBA" id="ARBA00022525"/>
    </source>
</evidence>
<comment type="similarity">
    <text evidence="3">Belongs to the CNTF family.</text>
</comment>
<comment type="caution">
    <text evidence="14">The sequence shown here is derived from an EMBL/GenBank/DDBJ whole genome shotgun (WGS) entry which is preliminary data.</text>
</comment>
<dbReference type="Gene3D" id="1.20.1250.10">
    <property type="match status" value="1"/>
</dbReference>
<evidence type="ECO:0000256" key="13">
    <source>
        <dbReference type="SAM" id="SignalP"/>
    </source>
</evidence>
<dbReference type="AlphaFoldDB" id="A0A9Q1EWV9"/>
<dbReference type="GO" id="GO:0005615">
    <property type="term" value="C:extracellular space"/>
    <property type="evidence" value="ECO:0007669"/>
    <property type="project" value="UniProtKB-KW"/>
</dbReference>
<keyword evidence="9" id="KW-0221">Differentiation</keyword>
<dbReference type="GO" id="GO:0043524">
    <property type="term" value="P:negative regulation of neuron apoptotic process"/>
    <property type="evidence" value="ECO:0007669"/>
    <property type="project" value="InterPro"/>
</dbReference>
<accession>A0A9Q1EWV9</accession>
<keyword evidence="15" id="KW-1185">Reference proteome</keyword>
<dbReference type="GO" id="GO:0006955">
    <property type="term" value="P:immune response"/>
    <property type="evidence" value="ECO:0007669"/>
    <property type="project" value="InterPro"/>
</dbReference>
<dbReference type="GO" id="GO:0070120">
    <property type="term" value="P:ciliary neurotrophic factor-mediated signaling pathway"/>
    <property type="evidence" value="ECO:0007669"/>
    <property type="project" value="InterPro"/>
</dbReference>
<dbReference type="InterPro" id="IPR009079">
    <property type="entry name" value="4_helix_cytokine-like_core"/>
</dbReference>
<feature type="chain" id="PRO_5040113011" description="Ciliary neurotrophic factor" evidence="13">
    <location>
        <begin position="27"/>
        <end position="225"/>
    </location>
</feature>
<keyword evidence="7" id="KW-0202">Cytokine</keyword>
<evidence type="ECO:0000256" key="11">
    <source>
        <dbReference type="ARBA" id="ARBA00023030"/>
    </source>
</evidence>
<keyword evidence="5" id="KW-0217">Developmental protein</keyword>
<keyword evidence="6" id="KW-0963">Cytoplasm</keyword>
<proteinExistence type="inferred from homology"/>
<dbReference type="OrthoDB" id="9943465at2759"/>
<evidence type="ECO:0000256" key="12">
    <source>
        <dbReference type="ARBA" id="ARBA00025427"/>
    </source>
</evidence>
<comment type="subcellular location">
    <subcellularLocation>
        <location evidence="1">Cytoplasm</location>
    </subcellularLocation>
    <subcellularLocation>
        <location evidence="2">Secreted</location>
    </subcellularLocation>
</comment>
<evidence type="ECO:0000256" key="2">
    <source>
        <dbReference type="ARBA" id="ARBA00004613"/>
    </source>
</evidence>
<dbReference type="GO" id="GO:0005125">
    <property type="term" value="F:cytokine activity"/>
    <property type="evidence" value="ECO:0007669"/>
    <property type="project" value="UniProtKB-KW"/>
</dbReference>
<evidence type="ECO:0000256" key="3">
    <source>
        <dbReference type="ARBA" id="ARBA00007988"/>
    </source>
</evidence>
<dbReference type="GO" id="GO:0005737">
    <property type="term" value="C:cytoplasm"/>
    <property type="evidence" value="ECO:0007669"/>
    <property type="project" value="UniProtKB-SubCell"/>
</dbReference>
<dbReference type="Proteomes" id="UP001152622">
    <property type="component" value="Chromosome 11"/>
</dbReference>
<dbReference type="InterPro" id="IPR001581">
    <property type="entry name" value="Leukemia_IF/oncostatin"/>
</dbReference>
<evidence type="ECO:0000256" key="7">
    <source>
        <dbReference type="ARBA" id="ARBA00022514"/>
    </source>
</evidence>
<evidence type="ECO:0000256" key="6">
    <source>
        <dbReference type="ARBA" id="ARBA00022490"/>
    </source>
</evidence>
<dbReference type="GO" id="GO:0008083">
    <property type="term" value="F:growth factor activity"/>
    <property type="evidence" value="ECO:0007669"/>
    <property type="project" value="UniProtKB-KW"/>
</dbReference>
<dbReference type="GO" id="GO:0030154">
    <property type="term" value="P:cell differentiation"/>
    <property type="evidence" value="ECO:0007669"/>
    <property type="project" value="UniProtKB-KW"/>
</dbReference>
<sequence>MTLQHSWNPPALAVLFLLVLVLSAEGSQTVGRWRVGGECACLLHKSIRLSRLMAKQAQDLLSTYMSSQGDFSETFCKLPVKEVPRAEITGYGTVVRLRNIHTTLGLFLQHITVVMEEQENLQDAENPLLEVLLDAQAHITNMATSVSRILQTLQPNEPPEVAGPAHASSPARNIFQQKIYGCAVLTNHRDFLSHVLQELKNLKFKGHTCVSRRERSFRGAEHRTS</sequence>
<evidence type="ECO:0000313" key="15">
    <source>
        <dbReference type="Proteomes" id="UP001152622"/>
    </source>
</evidence>
<evidence type="ECO:0000256" key="4">
    <source>
        <dbReference type="ARBA" id="ARBA00015150"/>
    </source>
</evidence>
<dbReference type="InterPro" id="IPR000151">
    <property type="entry name" value="Ciliary_neurotrophic_fac_CNTF"/>
</dbReference>
<dbReference type="EMBL" id="JAINUF010000011">
    <property type="protein sequence ID" value="KAJ8346577.1"/>
    <property type="molecule type" value="Genomic_DNA"/>
</dbReference>
<evidence type="ECO:0000313" key="14">
    <source>
        <dbReference type="EMBL" id="KAJ8346577.1"/>
    </source>
</evidence>
<dbReference type="GO" id="GO:0005127">
    <property type="term" value="F:ciliary neurotrophic factor receptor binding"/>
    <property type="evidence" value="ECO:0007669"/>
    <property type="project" value="InterPro"/>
</dbReference>
<reference evidence="14" key="1">
    <citation type="journal article" date="2023" name="Science">
        <title>Genome structures resolve the early diversification of teleost fishes.</title>
        <authorList>
            <person name="Parey E."/>
            <person name="Louis A."/>
            <person name="Montfort J."/>
            <person name="Bouchez O."/>
            <person name="Roques C."/>
            <person name="Iampietro C."/>
            <person name="Lluch J."/>
            <person name="Castinel A."/>
            <person name="Donnadieu C."/>
            <person name="Desvignes T."/>
            <person name="Floi Bucao C."/>
            <person name="Jouanno E."/>
            <person name="Wen M."/>
            <person name="Mejri S."/>
            <person name="Dirks R."/>
            <person name="Jansen H."/>
            <person name="Henkel C."/>
            <person name="Chen W.J."/>
            <person name="Zahm M."/>
            <person name="Cabau C."/>
            <person name="Klopp C."/>
            <person name="Thompson A.W."/>
            <person name="Robinson-Rechavi M."/>
            <person name="Braasch I."/>
            <person name="Lecointre G."/>
            <person name="Bobe J."/>
            <person name="Postlethwait J.H."/>
            <person name="Berthelot C."/>
            <person name="Roest Crollius H."/>
            <person name="Guiguen Y."/>
        </authorList>
    </citation>
    <scope>NUCLEOTIDE SEQUENCE</scope>
    <source>
        <strain evidence="14">WJC10195</strain>
    </source>
</reference>
<dbReference type="GO" id="GO:0007399">
    <property type="term" value="P:nervous system development"/>
    <property type="evidence" value="ECO:0007669"/>
    <property type="project" value="UniProtKB-KW"/>
</dbReference>
<protein>
    <recommendedName>
        <fullName evidence="4">Ciliary neurotrophic factor</fullName>
    </recommendedName>
</protein>
<keyword evidence="8" id="KW-0964">Secreted</keyword>
<evidence type="ECO:0000256" key="10">
    <source>
        <dbReference type="ARBA" id="ARBA00022902"/>
    </source>
</evidence>
<keyword evidence="13" id="KW-0732">Signal</keyword>
<comment type="function">
    <text evidence="12">CNTF is a survival factor for various neuronal cell types. Seems to prevent the degeneration of motor axons after axotomy.</text>
</comment>
<gene>
    <name evidence="14" type="ORF">SKAU_G00279780</name>
</gene>
<evidence type="ECO:0000256" key="9">
    <source>
        <dbReference type="ARBA" id="ARBA00022782"/>
    </source>
</evidence>
<dbReference type="Pfam" id="PF01291">
    <property type="entry name" value="LIF_OSM"/>
    <property type="match status" value="1"/>
</dbReference>
<dbReference type="PANTHER" id="PTHR15196:SF0">
    <property type="entry name" value="CILIARY NEUROTROPHIC FACTOR"/>
    <property type="match status" value="1"/>
</dbReference>
<keyword evidence="10" id="KW-0524">Neurogenesis</keyword>
<organism evidence="14 15">
    <name type="scientific">Synaphobranchus kaupii</name>
    <name type="common">Kaup's arrowtooth eel</name>
    <dbReference type="NCBI Taxonomy" id="118154"/>
    <lineage>
        <taxon>Eukaryota</taxon>
        <taxon>Metazoa</taxon>
        <taxon>Chordata</taxon>
        <taxon>Craniata</taxon>
        <taxon>Vertebrata</taxon>
        <taxon>Euteleostomi</taxon>
        <taxon>Actinopterygii</taxon>
        <taxon>Neopterygii</taxon>
        <taxon>Teleostei</taxon>
        <taxon>Anguilliformes</taxon>
        <taxon>Synaphobranchidae</taxon>
        <taxon>Synaphobranchus</taxon>
    </lineage>
</organism>